<evidence type="ECO:0000313" key="2">
    <source>
        <dbReference type="EMBL" id="PIO65106.1"/>
    </source>
</evidence>
<name>A0A2G9U498_TELCI</name>
<dbReference type="Gene3D" id="2.30.42.10">
    <property type="match status" value="1"/>
</dbReference>
<feature type="domain" description="PDZ" evidence="1">
    <location>
        <begin position="34"/>
        <end position="78"/>
    </location>
</feature>
<gene>
    <name evidence="2" type="ORF">TELCIR_13239</name>
</gene>
<dbReference type="EMBL" id="KZ349299">
    <property type="protein sequence ID" value="PIO65106.1"/>
    <property type="molecule type" value="Genomic_DNA"/>
</dbReference>
<dbReference type="InterPro" id="IPR036034">
    <property type="entry name" value="PDZ_sf"/>
</dbReference>
<dbReference type="SUPFAM" id="SSF50156">
    <property type="entry name" value="PDZ domain-like"/>
    <property type="match status" value="1"/>
</dbReference>
<evidence type="ECO:0000259" key="1">
    <source>
        <dbReference type="PROSITE" id="PS50106"/>
    </source>
</evidence>
<keyword evidence="3" id="KW-1185">Reference proteome</keyword>
<evidence type="ECO:0000313" key="3">
    <source>
        <dbReference type="Proteomes" id="UP000230423"/>
    </source>
</evidence>
<dbReference type="AlphaFoldDB" id="A0A2G9U498"/>
<dbReference type="InterPro" id="IPR001478">
    <property type="entry name" value="PDZ"/>
</dbReference>
<sequence>MIESINLPRRKLLETGTQKAYSVENVNEARGNVGVLLKTDNAAGFGMNIQGSMNEGIYVKTIVPMGAADQTGNILPGEFFHEQIAPEGGQKDEVIAFVHGFTQESSGCTNKTEIKDIGTQSSVDFKMSYSEDIPLSAPLYKTNVHETELRGTGAHRSANYHPWF</sequence>
<dbReference type="PROSITE" id="PS50106">
    <property type="entry name" value="PDZ"/>
    <property type="match status" value="1"/>
</dbReference>
<proteinExistence type="predicted"/>
<accession>A0A2G9U498</accession>
<protein>
    <recommendedName>
        <fullName evidence="1">PDZ domain-containing protein</fullName>
    </recommendedName>
</protein>
<dbReference type="Proteomes" id="UP000230423">
    <property type="component" value="Unassembled WGS sequence"/>
</dbReference>
<dbReference type="OrthoDB" id="447516at2759"/>
<reference evidence="2 3" key="1">
    <citation type="submission" date="2015-09" db="EMBL/GenBank/DDBJ databases">
        <title>Draft genome of the parasitic nematode Teladorsagia circumcincta isolate WARC Sus (inbred).</title>
        <authorList>
            <person name="Mitreva M."/>
        </authorList>
    </citation>
    <scope>NUCLEOTIDE SEQUENCE [LARGE SCALE GENOMIC DNA]</scope>
    <source>
        <strain evidence="2 3">S</strain>
    </source>
</reference>
<organism evidence="2 3">
    <name type="scientific">Teladorsagia circumcincta</name>
    <name type="common">Brown stomach worm</name>
    <name type="synonym">Ostertagia circumcincta</name>
    <dbReference type="NCBI Taxonomy" id="45464"/>
    <lineage>
        <taxon>Eukaryota</taxon>
        <taxon>Metazoa</taxon>
        <taxon>Ecdysozoa</taxon>
        <taxon>Nematoda</taxon>
        <taxon>Chromadorea</taxon>
        <taxon>Rhabditida</taxon>
        <taxon>Rhabditina</taxon>
        <taxon>Rhabditomorpha</taxon>
        <taxon>Strongyloidea</taxon>
        <taxon>Trichostrongylidae</taxon>
        <taxon>Teladorsagia</taxon>
    </lineage>
</organism>